<keyword evidence="1 2" id="KW-0238">DNA-binding</keyword>
<reference evidence="4" key="1">
    <citation type="submission" date="2009-01" db="EMBL/GenBank/DDBJ databases">
        <authorList>
            <person name="Qin X."/>
            <person name="Bachman B."/>
            <person name="Battles P."/>
            <person name="Bell A."/>
            <person name="Bess C."/>
            <person name="Bickham C."/>
            <person name="Chaboub L."/>
            <person name="Chen D."/>
            <person name="Coyle M."/>
            <person name="Deiros D.R."/>
            <person name="Dinh H."/>
            <person name="Forbes L."/>
            <person name="Fowler G."/>
            <person name="Francisco L."/>
            <person name="Fu Q."/>
            <person name="Gubbala S."/>
            <person name="Hale W."/>
            <person name="Han Y."/>
            <person name="Hemphill L."/>
            <person name="Highlander S.K."/>
            <person name="Hirani K."/>
            <person name="Hogues M."/>
            <person name="Jackson L."/>
            <person name="Jakkamsetti A."/>
            <person name="Javaid M."/>
            <person name="Jiang H."/>
            <person name="Korchina V."/>
            <person name="Kovar C."/>
            <person name="Lara F."/>
            <person name="Lee S."/>
            <person name="Mata R."/>
            <person name="Mathew T."/>
            <person name="Moen C."/>
            <person name="Morales K."/>
            <person name="Munidasa M."/>
            <person name="Nazareth L."/>
            <person name="Ngo R."/>
            <person name="Nguyen L."/>
            <person name="Okwuonu G."/>
            <person name="Ongeri F."/>
            <person name="Patil S."/>
            <person name="Petrosino J."/>
            <person name="Pham C."/>
            <person name="Pham P."/>
            <person name="Pu L.-L."/>
            <person name="Puazo M."/>
            <person name="Raj R."/>
            <person name="Reid J."/>
            <person name="Rouhana J."/>
            <person name="Saada N."/>
            <person name="Shang Y."/>
            <person name="Simmons D."/>
            <person name="Thornton R."/>
            <person name="Warren J."/>
            <person name="Weissenberger G."/>
            <person name="Zhang J."/>
            <person name="Zhang L."/>
            <person name="Zhou C."/>
            <person name="Zhu D."/>
            <person name="Muzny D."/>
            <person name="Worley K."/>
            <person name="Gibbs R."/>
        </authorList>
    </citation>
    <scope>NUCLEOTIDE SEQUENCE [LARGE SCALE GENOMIC DNA]</scope>
    <source>
        <strain evidence="4">LMS2-1</strain>
    </source>
</reference>
<evidence type="ECO:0000256" key="1">
    <source>
        <dbReference type="ARBA" id="ARBA00023125"/>
    </source>
</evidence>
<dbReference type="InterPro" id="IPR012340">
    <property type="entry name" value="NA-bd_OB-fold"/>
</dbReference>
<evidence type="ECO:0000256" key="2">
    <source>
        <dbReference type="PIRNR" id="PIRNR002070"/>
    </source>
</evidence>
<dbReference type="Proteomes" id="UP000004525">
    <property type="component" value="Unassembled WGS sequence"/>
</dbReference>
<evidence type="ECO:0000313" key="5">
    <source>
        <dbReference type="Proteomes" id="UP000004525"/>
    </source>
</evidence>
<dbReference type="EMBL" id="ACIZ01000066">
    <property type="protein sequence ID" value="EEN80294.1"/>
    <property type="molecule type" value="Genomic_DNA"/>
</dbReference>
<protein>
    <recommendedName>
        <fullName evidence="2 3">Single-stranded DNA-binding protein</fullName>
    </recommendedName>
</protein>
<comment type="caution">
    <text evidence="4">The sequence shown here is derived from an EMBL/GenBank/DDBJ whole genome shotgun (WGS) entry which is preliminary data.</text>
</comment>
<gene>
    <name evidence="4" type="ORF">HMPREF0539_1595</name>
</gene>
<dbReference type="HOGENOM" id="CLU_078758_6_1_9"/>
<sequence>MNNYSAIGIIAMSPKKGNGVLSSLLAIKRIYKSNDNKTADFIPFTIFGKQADNFDQLTSKGYKIGIDGRIKTSTYTNEQGQTEHGWSVVIDHFYLLSTKPHNASEKLSDATINVLNSQLSAASKQAKVTVSDNELPF</sequence>
<dbReference type="CDD" id="cd04496">
    <property type="entry name" value="SSB_OBF"/>
    <property type="match status" value="1"/>
</dbReference>
<dbReference type="Gene3D" id="2.40.50.140">
    <property type="entry name" value="Nucleic acid-binding proteins"/>
    <property type="match status" value="1"/>
</dbReference>
<dbReference type="NCBIfam" id="TIGR00621">
    <property type="entry name" value="ssb"/>
    <property type="match status" value="1"/>
</dbReference>
<evidence type="ECO:0000313" key="4">
    <source>
        <dbReference type="EMBL" id="EEN80294.1"/>
    </source>
</evidence>
<organism evidence="4 5">
    <name type="scientific">Lacticaseibacillus rhamnosus (strain LMS2-1)</name>
    <dbReference type="NCBI Taxonomy" id="525361"/>
    <lineage>
        <taxon>Bacteria</taxon>
        <taxon>Bacillati</taxon>
        <taxon>Bacillota</taxon>
        <taxon>Bacilli</taxon>
        <taxon>Lactobacillales</taxon>
        <taxon>Lactobacillaceae</taxon>
        <taxon>Lacticaseibacillus</taxon>
    </lineage>
</organism>
<dbReference type="InterPro" id="IPR000424">
    <property type="entry name" value="Primosome_PriB/ssb"/>
</dbReference>
<dbReference type="GO" id="GO:0006260">
    <property type="term" value="P:DNA replication"/>
    <property type="evidence" value="ECO:0007669"/>
    <property type="project" value="InterPro"/>
</dbReference>
<name>C2JXG1_LACRM</name>
<proteinExistence type="predicted"/>
<keyword evidence="5" id="KW-1185">Reference proteome</keyword>
<dbReference type="PIRSF" id="PIRSF002070">
    <property type="entry name" value="SSB"/>
    <property type="match status" value="1"/>
</dbReference>
<dbReference type="GO" id="GO:0003697">
    <property type="term" value="F:single-stranded DNA binding"/>
    <property type="evidence" value="ECO:0007669"/>
    <property type="project" value="InterPro"/>
</dbReference>
<dbReference type="SUPFAM" id="SSF50249">
    <property type="entry name" value="Nucleic acid-binding proteins"/>
    <property type="match status" value="1"/>
</dbReference>
<evidence type="ECO:0000256" key="3">
    <source>
        <dbReference type="RuleBase" id="RU000524"/>
    </source>
</evidence>
<dbReference type="Pfam" id="PF00436">
    <property type="entry name" value="SSB"/>
    <property type="match status" value="1"/>
</dbReference>
<dbReference type="RefSeq" id="WP_005689510.1">
    <property type="nucleotide sequence ID" value="NZ_GG692960.1"/>
</dbReference>
<dbReference type="AlphaFoldDB" id="C2JXG1"/>
<dbReference type="InterPro" id="IPR011344">
    <property type="entry name" value="ssDNA-bd"/>
</dbReference>
<accession>C2JXG1</accession>
<dbReference type="PROSITE" id="PS50935">
    <property type="entry name" value="SSB"/>
    <property type="match status" value="1"/>
</dbReference>